<dbReference type="SUPFAM" id="SSF55729">
    <property type="entry name" value="Acyl-CoA N-acyltransferases (Nat)"/>
    <property type="match status" value="1"/>
</dbReference>
<proteinExistence type="predicted"/>
<protein>
    <recommendedName>
        <fullName evidence="1">N-acetyltransferase domain-containing protein</fullName>
    </recommendedName>
</protein>
<dbReference type="AlphaFoldDB" id="A0A2J6RA49"/>
<dbReference type="OrthoDB" id="196847at2759"/>
<evidence type="ECO:0000313" key="2">
    <source>
        <dbReference type="EMBL" id="PMD35381.1"/>
    </source>
</evidence>
<dbReference type="InterPro" id="IPR016181">
    <property type="entry name" value="Acyl_CoA_acyltransferase"/>
</dbReference>
<dbReference type="Pfam" id="PF00583">
    <property type="entry name" value="Acetyltransf_1"/>
    <property type="match status" value="1"/>
</dbReference>
<dbReference type="InterPro" id="IPR000182">
    <property type="entry name" value="GNAT_dom"/>
</dbReference>
<dbReference type="GO" id="GO:0016747">
    <property type="term" value="F:acyltransferase activity, transferring groups other than amino-acyl groups"/>
    <property type="evidence" value="ECO:0007669"/>
    <property type="project" value="InterPro"/>
</dbReference>
<dbReference type="Gene3D" id="3.40.630.30">
    <property type="match status" value="1"/>
</dbReference>
<dbReference type="EMBL" id="KZ613952">
    <property type="protein sequence ID" value="PMD35381.1"/>
    <property type="molecule type" value="Genomic_DNA"/>
</dbReference>
<evidence type="ECO:0000313" key="3">
    <source>
        <dbReference type="Proteomes" id="UP000235786"/>
    </source>
</evidence>
<evidence type="ECO:0000259" key="1">
    <source>
        <dbReference type="Pfam" id="PF00583"/>
    </source>
</evidence>
<organism evidence="2 3">
    <name type="scientific">Hyaloscypha variabilis (strain UAMH 11265 / GT02V1 / F)</name>
    <name type="common">Meliniomyces variabilis</name>
    <dbReference type="NCBI Taxonomy" id="1149755"/>
    <lineage>
        <taxon>Eukaryota</taxon>
        <taxon>Fungi</taxon>
        <taxon>Dikarya</taxon>
        <taxon>Ascomycota</taxon>
        <taxon>Pezizomycotina</taxon>
        <taxon>Leotiomycetes</taxon>
        <taxon>Helotiales</taxon>
        <taxon>Hyaloscyphaceae</taxon>
        <taxon>Hyaloscypha</taxon>
        <taxon>Hyaloscypha variabilis</taxon>
    </lineage>
</organism>
<sequence>MTKYTSIQREWFAGRRFLYLAALFTEPEIQGRGVGTRIVEEVAHMRADREELVSYLQVMAVAMPFYVAKGGNRWRDLSLIEN</sequence>
<accession>A0A2J6RA49</accession>
<dbReference type="CDD" id="cd04301">
    <property type="entry name" value="NAT_SF"/>
    <property type="match status" value="1"/>
</dbReference>
<name>A0A2J6RA49_HYAVF</name>
<feature type="domain" description="N-acetyltransferase" evidence="1">
    <location>
        <begin position="8"/>
        <end position="65"/>
    </location>
</feature>
<keyword evidence="3" id="KW-1185">Reference proteome</keyword>
<dbReference type="Proteomes" id="UP000235786">
    <property type="component" value="Unassembled WGS sequence"/>
</dbReference>
<gene>
    <name evidence="2" type="ORF">L207DRAFT_113858</name>
</gene>
<reference evidence="2 3" key="1">
    <citation type="submission" date="2016-04" db="EMBL/GenBank/DDBJ databases">
        <title>A degradative enzymes factory behind the ericoid mycorrhizal symbiosis.</title>
        <authorList>
            <consortium name="DOE Joint Genome Institute"/>
            <person name="Martino E."/>
            <person name="Morin E."/>
            <person name="Grelet G."/>
            <person name="Kuo A."/>
            <person name="Kohler A."/>
            <person name="Daghino S."/>
            <person name="Barry K."/>
            <person name="Choi C."/>
            <person name="Cichocki N."/>
            <person name="Clum A."/>
            <person name="Copeland A."/>
            <person name="Hainaut M."/>
            <person name="Haridas S."/>
            <person name="Labutti K."/>
            <person name="Lindquist E."/>
            <person name="Lipzen A."/>
            <person name="Khouja H.-R."/>
            <person name="Murat C."/>
            <person name="Ohm R."/>
            <person name="Olson A."/>
            <person name="Spatafora J."/>
            <person name="Veneault-Fourrey C."/>
            <person name="Henrissat B."/>
            <person name="Grigoriev I."/>
            <person name="Martin F."/>
            <person name="Perotto S."/>
        </authorList>
    </citation>
    <scope>NUCLEOTIDE SEQUENCE [LARGE SCALE GENOMIC DNA]</scope>
    <source>
        <strain evidence="2 3">F</strain>
    </source>
</reference>